<dbReference type="Proteomes" id="UP000219440">
    <property type="component" value="Unassembled WGS sequence"/>
</dbReference>
<dbReference type="EMBL" id="OCST01000004">
    <property type="protein sequence ID" value="SOE69139.1"/>
    <property type="molecule type" value="Genomic_DNA"/>
</dbReference>
<dbReference type="Gene3D" id="3.30.530.20">
    <property type="match status" value="1"/>
</dbReference>
<dbReference type="InterPro" id="IPR023393">
    <property type="entry name" value="START-like_dom_sf"/>
</dbReference>
<name>A0A2C8ZU80_9MICO</name>
<dbReference type="OrthoDB" id="3365660at2"/>
<accession>A0A2C8ZU80</accession>
<gene>
    <name evidence="3" type="ORF">SAMN06296378_1913</name>
</gene>
<sequence>MADGITMTRTFGATPEQVFAAWTVPRYFAEWFGTFDMPVDSVTMDLRVGGSWKAIMHAPDGSIIHWAGEYTDVEPPLRLSFTMTDRPADDAREPVVIEISPVDDGARMTLAQAAAGFGEEQIAATIAGYDLFFDDMEKVLASM</sequence>
<feature type="domain" description="Activator of Hsp90 ATPase homologue 1/2-like C-terminal" evidence="2">
    <location>
        <begin position="13"/>
        <end position="140"/>
    </location>
</feature>
<dbReference type="RefSeq" id="WP_097061456.1">
    <property type="nucleotide sequence ID" value="NZ_BMLC01000005.1"/>
</dbReference>
<evidence type="ECO:0000259" key="2">
    <source>
        <dbReference type="Pfam" id="PF08327"/>
    </source>
</evidence>
<reference evidence="3 4" key="1">
    <citation type="submission" date="2017-09" db="EMBL/GenBank/DDBJ databases">
        <authorList>
            <person name="Ehlers B."/>
            <person name="Leendertz F.H."/>
        </authorList>
    </citation>
    <scope>NUCLEOTIDE SEQUENCE [LARGE SCALE GENOMIC DNA]</scope>
    <source>
        <strain evidence="3 4">CGMCC 1.05381</strain>
    </source>
</reference>
<proteinExistence type="inferred from homology"/>
<evidence type="ECO:0000313" key="4">
    <source>
        <dbReference type="Proteomes" id="UP000219440"/>
    </source>
</evidence>
<dbReference type="InterPro" id="IPR013538">
    <property type="entry name" value="ASHA1/2-like_C"/>
</dbReference>
<comment type="similarity">
    <text evidence="1">Belongs to the AHA1 family.</text>
</comment>
<protein>
    <submittedName>
        <fullName evidence="3">Uncharacterized conserved protein YndB, AHSA1/START domain</fullName>
    </submittedName>
</protein>
<dbReference type="CDD" id="cd07814">
    <property type="entry name" value="SRPBCC_CalC_Aha1-like"/>
    <property type="match status" value="1"/>
</dbReference>
<dbReference type="Pfam" id="PF08327">
    <property type="entry name" value="AHSA1"/>
    <property type="match status" value="1"/>
</dbReference>
<dbReference type="SUPFAM" id="SSF55961">
    <property type="entry name" value="Bet v1-like"/>
    <property type="match status" value="1"/>
</dbReference>
<dbReference type="AlphaFoldDB" id="A0A2C8ZU80"/>
<evidence type="ECO:0000313" key="3">
    <source>
        <dbReference type="EMBL" id="SOE69139.1"/>
    </source>
</evidence>
<evidence type="ECO:0000256" key="1">
    <source>
        <dbReference type="ARBA" id="ARBA00006817"/>
    </source>
</evidence>
<keyword evidence="4" id="KW-1185">Reference proteome</keyword>
<organism evidence="3 4">
    <name type="scientific">Salinibacterium xinjiangense</name>
    <dbReference type="NCBI Taxonomy" id="386302"/>
    <lineage>
        <taxon>Bacteria</taxon>
        <taxon>Bacillati</taxon>
        <taxon>Actinomycetota</taxon>
        <taxon>Actinomycetes</taxon>
        <taxon>Micrococcales</taxon>
        <taxon>Microbacteriaceae</taxon>
        <taxon>Salinibacterium</taxon>
    </lineage>
</organism>